<keyword evidence="10" id="KW-0496">Mitochondrion</keyword>
<dbReference type="PANTHER" id="PTHR43084:SF1">
    <property type="entry name" value="PERSULFIDE DIOXYGENASE ETHE1, MITOCHONDRIAL"/>
    <property type="match status" value="1"/>
</dbReference>
<keyword evidence="18" id="KW-1185">Reference proteome</keyword>
<dbReference type="InterPro" id="IPR044528">
    <property type="entry name" value="POD-like_MBL-fold"/>
</dbReference>
<dbReference type="EC" id="1.13.11.18" evidence="13"/>
<evidence type="ECO:0000256" key="10">
    <source>
        <dbReference type="ARBA" id="ARBA00023128"/>
    </source>
</evidence>
<dbReference type="FunFam" id="3.60.15.10:FF:000013">
    <property type="entry name" value="Persulfide dioxygenase ETHE1, mitochondrial"/>
    <property type="match status" value="1"/>
</dbReference>
<evidence type="ECO:0000313" key="17">
    <source>
        <dbReference type="EMBL" id="CAL1532158.1"/>
    </source>
</evidence>
<accession>A0AAV2HFK6</accession>
<gene>
    <name evidence="17" type="ORF">GSLYS_00006237001</name>
</gene>
<evidence type="ECO:0000256" key="4">
    <source>
        <dbReference type="ARBA" id="ARBA00022723"/>
    </source>
</evidence>
<evidence type="ECO:0000256" key="14">
    <source>
        <dbReference type="ARBA" id="ARBA00067300"/>
    </source>
</evidence>
<keyword evidence="8" id="KW-0560">Oxidoreductase</keyword>
<evidence type="ECO:0000313" key="18">
    <source>
        <dbReference type="Proteomes" id="UP001497497"/>
    </source>
</evidence>
<evidence type="ECO:0000256" key="2">
    <source>
        <dbReference type="ARBA" id="ARBA00004173"/>
    </source>
</evidence>
<evidence type="ECO:0000256" key="8">
    <source>
        <dbReference type="ARBA" id="ARBA00023002"/>
    </source>
</evidence>
<evidence type="ECO:0000256" key="12">
    <source>
        <dbReference type="ARBA" id="ARBA00065219"/>
    </source>
</evidence>
<evidence type="ECO:0000256" key="7">
    <source>
        <dbReference type="ARBA" id="ARBA00022990"/>
    </source>
</evidence>
<dbReference type="GO" id="GO:0050313">
    <property type="term" value="F:sulfur dioxygenase activity"/>
    <property type="evidence" value="ECO:0007669"/>
    <property type="project" value="UniProtKB-EC"/>
</dbReference>
<reference evidence="17 18" key="1">
    <citation type="submission" date="2024-04" db="EMBL/GenBank/DDBJ databases">
        <authorList>
            <consortium name="Genoscope - CEA"/>
            <person name="William W."/>
        </authorList>
    </citation>
    <scope>NUCLEOTIDE SEQUENCE [LARGE SCALE GENOMIC DNA]</scope>
</reference>
<evidence type="ECO:0000256" key="11">
    <source>
        <dbReference type="ARBA" id="ARBA00050990"/>
    </source>
</evidence>
<comment type="caution">
    <text evidence="17">The sequence shown here is derived from an EMBL/GenBank/DDBJ whole genome shotgun (WGS) entry which is preliminary data.</text>
</comment>
<keyword evidence="5" id="KW-0809">Transit peptide</keyword>
<dbReference type="EMBL" id="CAXITT010000108">
    <property type="protein sequence ID" value="CAL1532158.1"/>
    <property type="molecule type" value="Genomic_DNA"/>
</dbReference>
<dbReference type="GO" id="GO:0046872">
    <property type="term" value="F:metal ion binding"/>
    <property type="evidence" value="ECO:0007669"/>
    <property type="project" value="UniProtKB-KW"/>
</dbReference>
<organism evidence="17 18">
    <name type="scientific">Lymnaea stagnalis</name>
    <name type="common">Great pond snail</name>
    <name type="synonym">Helix stagnalis</name>
    <dbReference type="NCBI Taxonomy" id="6523"/>
    <lineage>
        <taxon>Eukaryota</taxon>
        <taxon>Metazoa</taxon>
        <taxon>Spiralia</taxon>
        <taxon>Lophotrochozoa</taxon>
        <taxon>Mollusca</taxon>
        <taxon>Gastropoda</taxon>
        <taxon>Heterobranchia</taxon>
        <taxon>Euthyneura</taxon>
        <taxon>Panpulmonata</taxon>
        <taxon>Hygrophila</taxon>
        <taxon>Lymnaeoidea</taxon>
        <taxon>Lymnaeidae</taxon>
        <taxon>Lymnaea</taxon>
    </lineage>
</organism>
<dbReference type="SUPFAM" id="SSF56281">
    <property type="entry name" value="Metallo-hydrolase/oxidoreductase"/>
    <property type="match status" value="1"/>
</dbReference>
<evidence type="ECO:0000256" key="6">
    <source>
        <dbReference type="ARBA" id="ARBA00022964"/>
    </source>
</evidence>
<comment type="cofactor">
    <cofactor evidence="1">
        <name>Fe(2+)</name>
        <dbReference type="ChEBI" id="CHEBI:29033"/>
    </cofactor>
</comment>
<evidence type="ECO:0000256" key="5">
    <source>
        <dbReference type="ARBA" id="ARBA00022946"/>
    </source>
</evidence>
<keyword evidence="6" id="KW-0223">Dioxygenase</keyword>
<keyword evidence="9" id="KW-0408">Iron</keyword>
<dbReference type="Gene3D" id="3.60.15.10">
    <property type="entry name" value="Ribonuclease Z/Hydroxyacylglutathione hydrolase-like"/>
    <property type="match status" value="1"/>
</dbReference>
<comment type="subunit">
    <text evidence="12">Homodimer. Monomer. Interacts with TST. May interact with RELA.</text>
</comment>
<dbReference type="GO" id="GO:0005739">
    <property type="term" value="C:mitochondrion"/>
    <property type="evidence" value="ECO:0007669"/>
    <property type="project" value="UniProtKB-SubCell"/>
</dbReference>
<dbReference type="InterPro" id="IPR051682">
    <property type="entry name" value="Mito_Persulfide_Diox"/>
</dbReference>
<dbReference type="InterPro" id="IPR036866">
    <property type="entry name" value="RibonucZ/Hydroxyglut_hydro"/>
</dbReference>
<keyword evidence="7" id="KW-0007">Acetylation</keyword>
<dbReference type="AlphaFoldDB" id="A0AAV2HFK6"/>
<dbReference type="CDD" id="cd07724">
    <property type="entry name" value="POD-like_MBL-fold"/>
    <property type="match status" value="1"/>
</dbReference>
<dbReference type="GO" id="GO:0070813">
    <property type="term" value="P:hydrogen sulfide metabolic process"/>
    <property type="evidence" value="ECO:0007669"/>
    <property type="project" value="TreeGrafter"/>
</dbReference>
<dbReference type="Proteomes" id="UP001497497">
    <property type="component" value="Unassembled WGS sequence"/>
</dbReference>
<dbReference type="InterPro" id="IPR001279">
    <property type="entry name" value="Metallo-B-lactamas"/>
</dbReference>
<comment type="similarity">
    <text evidence="3">Belongs to the metallo-beta-lactamase superfamily. Glyoxalase II family.</text>
</comment>
<evidence type="ECO:0000256" key="3">
    <source>
        <dbReference type="ARBA" id="ARBA00006759"/>
    </source>
</evidence>
<evidence type="ECO:0000256" key="15">
    <source>
        <dbReference type="ARBA" id="ARBA00077964"/>
    </source>
</evidence>
<evidence type="ECO:0000256" key="13">
    <source>
        <dbReference type="ARBA" id="ARBA00066686"/>
    </source>
</evidence>
<evidence type="ECO:0000256" key="1">
    <source>
        <dbReference type="ARBA" id="ARBA00001954"/>
    </source>
</evidence>
<feature type="domain" description="Metallo-beta-lactamase" evidence="16">
    <location>
        <begin position="123"/>
        <end position="284"/>
    </location>
</feature>
<proteinExistence type="inferred from homology"/>
<evidence type="ECO:0000259" key="16">
    <source>
        <dbReference type="SMART" id="SM00849"/>
    </source>
</evidence>
<dbReference type="Pfam" id="PF00753">
    <property type="entry name" value="Lactamase_B"/>
    <property type="match status" value="1"/>
</dbReference>
<dbReference type="PANTHER" id="PTHR43084">
    <property type="entry name" value="PERSULFIDE DIOXYGENASE ETHE1"/>
    <property type="match status" value="1"/>
</dbReference>
<sequence length="345" mass="38349">MGTKLLSVWNRINVLKTSSTVSQLICTYGAALGQFSHRCAYNTLKKSTQCASSYSSQILKARKPVFSFVNTSEKNQYAQYSLLGTLSLSVKDKSAYCSDKKSISSMSFGEDILFRQLLEYKSYTYTYLLADVATNEAVLIDPVIDTVDRDVRLVFELGLNLLYAVNTHVHADHITGSGSIKKMIPSCKSVIAEISNARADVKLKEGDIIKFGQFQLEARSTPGHTDGCMSFVWHEKGMVFTGDALLIRGCGRTDFQQGNPGTLYDSVHKKILSLPQHFKVFPGHDYTGQTMSSVGEELRFNSRLTKPKNEFIEVMGRLNLPYPKQIDKALPANMVCGVFDVPENS</sequence>
<dbReference type="GO" id="GO:0006749">
    <property type="term" value="P:glutathione metabolic process"/>
    <property type="evidence" value="ECO:0007669"/>
    <property type="project" value="InterPro"/>
</dbReference>
<protein>
    <recommendedName>
        <fullName evidence="14">Persulfide dioxygenase ETHE1, mitochondrial</fullName>
        <ecNumber evidence="13">1.13.11.18</ecNumber>
    </recommendedName>
    <alternativeName>
        <fullName evidence="15">Sulfur dioxygenase ETHE1</fullName>
    </alternativeName>
</protein>
<name>A0AAV2HFK6_LYMST</name>
<dbReference type="SMART" id="SM00849">
    <property type="entry name" value="Lactamase_B"/>
    <property type="match status" value="1"/>
</dbReference>
<comment type="subcellular location">
    <subcellularLocation>
        <location evidence="2">Mitochondrion</location>
    </subcellularLocation>
</comment>
<evidence type="ECO:0000256" key="9">
    <source>
        <dbReference type="ARBA" id="ARBA00023004"/>
    </source>
</evidence>
<keyword evidence="4" id="KW-0479">Metal-binding</keyword>
<comment type="catalytic activity">
    <reaction evidence="11">
        <text>S-sulfanylglutathione + O2 + H2O = sulfite + glutathione + 2 H(+)</text>
        <dbReference type="Rhea" id="RHEA:12981"/>
        <dbReference type="ChEBI" id="CHEBI:15377"/>
        <dbReference type="ChEBI" id="CHEBI:15378"/>
        <dbReference type="ChEBI" id="CHEBI:15379"/>
        <dbReference type="ChEBI" id="CHEBI:17359"/>
        <dbReference type="ChEBI" id="CHEBI:57925"/>
        <dbReference type="ChEBI" id="CHEBI:58905"/>
        <dbReference type="EC" id="1.13.11.18"/>
    </reaction>
</comment>